<feature type="chain" id="PRO_5046635607" description="Tat pathway signal sequence domain protein" evidence="2">
    <location>
        <begin position="37"/>
        <end position="229"/>
    </location>
</feature>
<dbReference type="EMBL" id="JBHSPW010000002">
    <property type="protein sequence ID" value="MFC5892061.1"/>
    <property type="molecule type" value="Genomic_DNA"/>
</dbReference>
<gene>
    <name evidence="3" type="ORF">ACFP3M_04390</name>
</gene>
<name>A0ABW1FD77_9ACTN</name>
<keyword evidence="4" id="KW-1185">Reference proteome</keyword>
<evidence type="ECO:0008006" key="5">
    <source>
        <dbReference type="Google" id="ProtNLM"/>
    </source>
</evidence>
<keyword evidence="2" id="KW-0732">Signal</keyword>
<protein>
    <recommendedName>
        <fullName evidence="5">Tat pathway signal sequence domain protein</fullName>
    </recommendedName>
</protein>
<evidence type="ECO:0000313" key="3">
    <source>
        <dbReference type="EMBL" id="MFC5892061.1"/>
    </source>
</evidence>
<organism evidence="3 4">
    <name type="scientific">Streptomyces ramulosus</name>
    <dbReference type="NCBI Taxonomy" id="47762"/>
    <lineage>
        <taxon>Bacteria</taxon>
        <taxon>Bacillati</taxon>
        <taxon>Actinomycetota</taxon>
        <taxon>Actinomycetes</taxon>
        <taxon>Kitasatosporales</taxon>
        <taxon>Streptomycetaceae</taxon>
        <taxon>Streptomyces</taxon>
    </lineage>
</organism>
<reference evidence="4" key="1">
    <citation type="journal article" date="2019" name="Int. J. Syst. Evol. Microbiol.">
        <title>The Global Catalogue of Microorganisms (GCM) 10K type strain sequencing project: providing services to taxonomists for standard genome sequencing and annotation.</title>
        <authorList>
            <consortium name="The Broad Institute Genomics Platform"/>
            <consortium name="The Broad Institute Genome Sequencing Center for Infectious Disease"/>
            <person name="Wu L."/>
            <person name="Ma J."/>
        </authorList>
    </citation>
    <scope>NUCLEOTIDE SEQUENCE [LARGE SCALE GENOMIC DNA]</scope>
    <source>
        <strain evidence="4">CGMCC 1.15809</strain>
    </source>
</reference>
<dbReference type="RefSeq" id="WP_345087045.1">
    <property type="nucleotide sequence ID" value="NZ_BAAAWG010000013.1"/>
</dbReference>
<accession>A0ABW1FD77</accession>
<evidence type="ECO:0000256" key="2">
    <source>
        <dbReference type="SAM" id="SignalP"/>
    </source>
</evidence>
<feature type="region of interest" description="Disordered" evidence="1">
    <location>
        <begin position="205"/>
        <end position="229"/>
    </location>
</feature>
<dbReference type="InterPro" id="IPR006311">
    <property type="entry name" value="TAT_signal"/>
</dbReference>
<feature type="signal peptide" evidence="2">
    <location>
        <begin position="1"/>
        <end position="36"/>
    </location>
</feature>
<evidence type="ECO:0000256" key="1">
    <source>
        <dbReference type="SAM" id="MobiDB-lite"/>
    </source>
</evidence>
<proteinExistence type="predicted"/>
<comment type="caution">
    <text evidence="3">The sequence shown here is derived from an EMBL/GenBank/DDBJ whole genome shotgun (WGS) entry which is preliminary data.</text>
</comment>
<evidence type="ECO:0000313" key="4">
    <source>
        <dbReference type="Proteomes" id="UP001596241"/>
    </source>
</evidence>
<sequence>MKTTDHFSRRRLLGLGAATAAGGVLLASGLTTPAQAAAAAKPQRSRRWNKSITQNGWPVLEKAALHHIEGSNLTVRLADGDAATILLYVAQRYLYEVDAEVPGNEITGHTTERTVTTAFESNSLSGTALTIRPLHYPVGAKDGFFPQQQLVIRDILADLEGVVRWGSDLKPVKESHFQLDVPPGDTRMKKVAAKLTRWDHMAGQGAGSIDAFTPQRRQAARKLEAQQQA</sequence>
<dbReference type="Proteomes" id="UP001596241">
    <property type="component" value="Unassembled WGS sequence"/>
</dbReference>
<dbReference type="PROSITE" id="PS51318">
    <property type="entry name" value="TAT"/>
    <property type="match status" value="1"/>
</dbReference>